<dbReference type="InterPro" id="IPR013783">
    <property type="entry name" value="Ig-like_fold"/>
</dbReference>
<sequence length="801" mass="87166">MRLTPSIQITACLCALVTAGFTPALAAWSIDPWENTMICEEEENQYEPVIVGDAAGGCIVAWVDERGGSGKIYVQRLDPAGAKLWPGTGIQASESNWSQKHVRMVEDGAGGAILVWQMETATDDIQAQRIAADGSRLWGTAGVLVANEWYSLANPEITSDTFGGAVIVWQDADANNLIYAQRFNESGSILWNSSAVQVRNAAGSATDLCMTDIGGGGAVIAWTDTRDTDPRIYAQYVSSAGTCIWAVNGIKATTSVTDQEGVDITTLGTTAVLAFTNNPGSSSLYISCQRLSLSGARIWGSSGIRVSYEDGHQILPQVTPDEDGGVLVAWTEFTAIDDRIHAQRLTAAGDRHWTSNGALVNDYAGEKGGPRVWADGEGGCLLSWVDTRHYLGSIYAQRLDANGMRRWHEDGVQMSGTTLYEDHQSLRDDRGGLIAVWGDDREGSDSVNIYAQRMHATGYLADPQPVMTEVSDFPNDQGGRALVTWDRCYLDAWPWTAVESYSVWVREAEVKRPKILDYENCTNLSRHLGMSPETLAEMGRDGWTFVDDVPAVLEPVYSCAAFTFGDSTSAGIPMAEYRVLAHSDNPAIFWESEPMFGYSVDNLAPGAPLALNGLSQGQGEVLLTWSASGHHDEDLSHYVVYRGAEPDVPQDPDHQVGTTVELTFIDPSGSGTWFYQVTAMDVHENESEGSNEIQVEVTSSDAPEVTGLPLNLALHVRGPNPFVEQTTLAFDLPEECEVDLLVCSVDGRRVARLVQGVHPAGRHRVSWRGRDADGRDLPPGVYFARMRVGSSTYRVRLAHVR</sequence>
<name>A0A948RUI2_UNCEI</name>
<dbReference type="AlphaFoldDB" id="A0A948RUI2"/>
<comment type="caution">
    <text evidence="3">The sequence shown here is derived from an EMBL/GenBank/DDBJ whole genome shotgun (WGS) entry which is preliminary data.</text>
</comment>
<dbReference type="Proteomes" id="UP000777784">
    <property type="component" value="Unassembled WGS sequence"/>
</dbReference>
<organism evidence="3 4">
    <name type="scientific">Eiseniibacteriota bacterium</name>
    <dbReference type="NCBI Taxonomy" id="2212470"/>
    <lineage>
        <taxon>Bacteria</taxon>
        <taxon>Candidatus Eiseniibacteriota</taxon>
    </lineage>
</organism>
<keyword evidence="1" id="KW-0732">Signal</keyword>
<gene>
    <name evidence="3" type="ORF">KJ970_04800</name>
</gene>
<dbReference type="Gene3D" id="2.60.40.4070">
    <property type="match status" value="1"/>
</dbReference>
<feature type="chain" id="PRO_5036807654" description="FlgD/Vpr Ig-like domain-containing protein" evidence="1">
    <location>
        <begin position="27"/>
        <end position="801"/>
    </location>
</feature>
<evidence type="ECO:0000256" key="1">
    <source>
        <dbReference type="SAM" id="SignalP"/>
    </source>
</evidence>
<protein>
    <recommendedName>
        <fullName evidence="2">FlgD/Vpr Ig-like domain-containing protein</fullName>
    </recommendedName>
</protein>
<dbReference type="Pfam" id="PF13860">
    <property type="entry name" value="FlgD_ig"/>
    <property type="match status" value="1"/>
</dbReference>
<evidence type="ECO:0000259" key="2">
    <source>
        <dbReference type="Pfam" id="PF13860"/>
    </source>
</evidence>
<dbReference type="EMBL" id="JAHJDP010000026">
    <property type="protein sequence ID" value="MBU2690226.1"/>
    <property type="molecule type" value="Genomic_DNA"/>
</dbReference>
<dbReference type="Gene3D" id="2.60.40.10">
    <property type="entry name" value="Immunoglobulins"/>
    <property type="match status" value="1"/>
</dbReference>
<feature type="signal peptide" evidence="1">
    <location>
        <begin position="1"/>
        <end position="26"/>
    </location>
</feature>
<evidence type="ECO:0000313" key="4">
    <source>
        <dbReference type="Proteomes" id="UP000777784"/>
    </source>
</evidence>
<proteinExistence type="predicted"/>
<feature type="domain" description="FlgD/Vpr Ig-like" evidence="2">
    <location>
        <begin position="727"/>
        <end position="785"/>
    </location>
</feature>
<reference evidence="3" key="1">
    <citation type="submission" date="2021-05" db="EMBL/GenBank/DDBJ databases">
        <title>Energy efficiency and biological interactions define the core microbiome of deep oligotrophic groundwater.</title>
        <authorList>
            <person name="Mehrshad M."/>
            <person name="Lopez-Fernandez M."/>
            <person name="Bell E."/>
            <person name="Bernier-Latmani R."/>
            <person name="Bertilsson S."/>
            <person name="Dopson M."/>
        </authorList>
    </citation>
    <scope>NUCLEOTIDE SEQUENCE</scope>
    <source>
        <strain evidence="3">Modern_marine.mb.64</strain>
    </source>
</reference>
<evidence type="ECO:0000313" key="3">
    <source>
        <dbReference type="EMBL" id="MBU2690226.1"/>
    </source>
</evidence>
<accession>A0A948RUI2</accession>
<dbReference type="InterPro" id="IPR025965">
    <property type="entry name" value="FlgD/Vpr_Ig-like"/>
</dbReference>